<keyword evidence="5" id="KW-1185">Reference proteome</keyword>
<dbReference type="PANTHER" id="PTHR13900">
    <property type="entry name" value="TRANSCRIPTION INITIATION FACTOR TFIID"/>
    <property type="match status" value="1"/>
</dbReference>
<dbReference type="GO" id="GO:0004402">
    <property type="term" value="F:histone acetyltransferase activity"/>
    <property type="evidence" value="ECO:0007669"/>
    <property type="project" value="InterPro"/>
</dbReference>
<comment type="subcellular location">
    <subcellularLocation>
        <location evidence="1">Nucleus</location>
    </subcellularLocation>
</comment>
<dbReference type="InterPro" id="IPR040240">
    <property type="entry name" value="TAF1"/>
</dbReference>
<dbReference type="GO" id="GO:0017025">
    <property type="term" value="F:TBP-class protein binding"/>
    <property type="evidence" value="ECO:0007669"/>
    <property type="project" value="InterPro"/>
</dbReference>
<dbReference type="GO" id="GO:0005669">
    <property type="term" value="C:transcription factor TFIID complex"/>
    <property type="evidence" value="ECO:0007669"/>
    <property type="project" value="InterPro"/>
</dbReference>
<organism evidence="4 5">
    <name type="scientific">Triticum turgidum subsp. durum</name>
    <name type="common">Durum wheat</name>
    <name type="synonym">Triticum durum</name>
    <dbReference type="NCBI Taxonomy" id="4567"/>
    <lineage>
        <taxon>Eukaryota</taxon>
        <taxon>Viridiplantae</taxon>
        <taxon>Streptophyta</taxon>
        <taxon>Embryophyta</taxon>
        <taxon>Tracheophyta</taxon>
        <taxon>Spermatophyta</taxon>
        <taxon>Magnoliopsida</taxon>
        <taxon>Liliopsida</taxon>
        <taxon>Poales</taxon>
        <taxon>Poaceae</taxon>
        <taxon>BOP clade</taxon>
        <taxon>Pooideae</taxon>
        <taxon>Triticodae</taxon>
        <taxon>Triticeae</taxon>
        <taxon>Triticinae</taxon>
        <taxon>Triticum</taxon>
    </lineage>
</organism>
<dbReference type="GO" id="GO:0051123">
    <property type="term" value="P:RNA polymerase II preinitiation complex assembly"/>
    <property type="evidence" value="ECO:0007669"/>
    <property type="project" value="TreeGrafter"/>
</dbReference>
<proteinExistence type="predicted"/>
<dbReference type="Pfam" id="PF12157">
    <property type="entry name" value="DUF3591"/>
    <property type="match status" value="1"/>
</dbReference>
<gene>
    <name evidence="4" type="ORF">TRITD_7Bv1G218500</name>
</gene>
<evidence type="ECO:0000313" key="5">
    <source>
        <dbReference type="Proteomes" id="UP000324705"/>
    </source>
</evidence>
<dbReference type="AlphaFoldDB" id="A0A9R1AD96"/>
<evidence type="ECO:0000313" key="4">
    <source>
        <dbReference type="EMBL" id="VAI93209.1"/>
    </source>
</evidence>
<feature type="domain" description="Transcription initiation factor TFIID subunit 1 histone acetyltransferase" evidence="3">
    <location>
        <begin position="6"/>
        <end position="214"/>
    </location>
</feature>
<dbReference type="Gramene" id="TRITD7Bv1G218500.4">
    <property type="protein sequence ID" value="TRITD7Bv1G218500.4"/>
    <property type="gene ID" value="TRITD7Bv1G218500"/>
</dbReference>
<dbReference type="Proteomes" id="UP000324705">
    <property type="component" value="Chromosome 7B"/>
</dbReference>
<dbReference type="GO" id="GO:0016251">
    <property type="term" value="F:RNA polymerase II general transcription initiation factor activity"/>
    <property type="evidence" value="ECO:0007669"/>
    <property type="project" value="InterPro"/>
</dbReference>
<keyword evidence="2" id="KW-0539">Nucleus</keyword>
<accession>A0A9R1AD96</accession>
<evidence type="ECO:0000256" key="1">
    <source>
        <dbReference type="ARBA" id="ARBA00004123"/>
    </source>
</evidence>
<name>A0A9R1AD96_TRITD</name>
<dbReference type="InterPro" id="IPR022591">
    <property type="entry name" value="TAF1_HAT_dom"/>
</dbReference>
<dbReference type="EMBL" id="LT934124">
    <property type="protein sequence ID" value="VAI93209.1"/>
    <property type="molecule type" value="Genomic_DNA"/>
</dbReference>
<evidence type="ECO:0000259" key="3">
    <source>
        <dbReference type="Pfam" id="PF12157"/>
    </source>
</evidence>
<dbReference type="PANTHER" id="PTHR13900:SF0">
    <property type="entry name" value="TRANSCRIPTION INITIATION FACTOR TFIID SUBUNIT 1"/>
    <property type="match status" value="1"/>
</dbReference>
<reference evidence="4 5" key="1">
    <citation type="submission" date="2017-09" db="EMBL/GenBank/DDBJ databases">
        <authorList>
            <consortium name="International Durum Wheat Genome Sequencing Consortium (IDWGSC)"/>
            <person name="Milanesi L."/>
        </authorList>
    </citation>
    <scope>NUCLEOTIDE SEQUENCE [LARGE SCALE GENOMIC DNA]</scope>
    <source>
        <strain evidence="5">cv. Svevo</strain>
    </source>
</reference>
<evidence type="ECO:0000256" key="2">
    <source>
        <dbReference type="ARBA" id="ARBA00023242"/>
    </source>
</evidence>
<protein>
    <recommendedName>
        <fullName evidence="3">Transcription initiation factor TFIID subunit 1 histone acetyltransferase domain-containing protein</fullName>
    </recommendedName>
</protein>
<sequence>MLLANNMEVFSPGTKSLQNHLLNRMLVYVYREFRLRERPGVLSQIRADEVPIQHPLTEAIVRKRLKHCADLKKGPNGHYYWTQRPDFRIPSEEELRRLVSPESVCCHESMQAGLHRLNRLGIEKLTQPVGLASAMNQLPDEAIELAAAAHIERELQITSWNLTSNFVACRENIERLEITGVGDPSGRGLGFSYVRVTPKGPVPNSSHKKKSAAAKGTTVTGTDADLRRLSMDCFSNSEFWTSKLIN</sequence>